<dbReference type="RefSeq" id="WP_100369502.1">
    <property type="nucleotide sequence ID" value="NZ_PGTY01000004.1"/>
</dbReference>
<keyword evidence="3" id="KW-1185">Reference proteome</keyword>
<keyword evidence="2" id="KW-0808">Transferase</keyword>
<dbReference type="InterPro" id="IPR004045">
    <property type="entry name" value="Glutathione_S-Trfase_N"/>
</dbReference>
<dbReference type="Proteomes" id="UP000228531">
    <property type="component" value="Unassembled WGS sequence"/>
</dbReference>
<dbReference type="Gene3D" id="1.20.1050.10">
    <property type="match status" value="1"/>
</dbReference>
<evidence type="ECO:0000313" key="2">
    <source>
        <dbReference type="EMBL" id="PJI84502.1"/>
    </source>
</evidence>
<gene>
    <name evidence="2" type="ORF">BC777_3562</name>
</gene>
<dbReference type="GO" id="GO:0016740">
    <property type="term" value="F:transferase activity"/>
    <property type="evidence" value="ECO:0007669"/>
    <property type="project" value="UniProtKB-KW"/>
</dbReference>
<dbReference type="EMBL" id="PGTY01000004">
    <property type="protein sequence ID" value="PJI84502.1"/>
    <property type="molecule type" value="Genomic_DNA"/>
</dbReference>
<dbReference type="SUPFAM" id="SSF47616">
    <property type="entry name" value="GST C-terminal domain-like"/>
    <property type="match status" value="1"/>
</dbReference>
<evidence type="ECO:0000313" key="3">
    <source>
        <dbReference type="Proteomes" id="UP000228531"/>
    </source>
</evidence>
<protein>
    <submittedName>
        <fullName evidence="2">Glutathione S-transferase</fullName>
    </submittedName>
</protein>
<evidence type="ECO:0000259" key="1">
    <source>
        <dbReference type="PROSITE" id="PS50404"/>
    </source>
</evidence>
<dbReference type="Gene3D" id="3.40.30.10">
    <property type="entry name" value="Glutaredoxin"/>
    <property type="match status" value="1"/>
</dbReference>
<dbReference type="PANTHER" id="PTHR44051:SF9">
    <property type="entry name" value="GLUTATHIONE S-TRANSFERASE 1"/>
    <property type="match status" value="1"/>
</dbReference>
<comment type="caution">
    <text evidence="2">The sequence shown here is derived from an EMBL/GenBank/DDBJ whole genome shotgun (WGS) entry which is preliminary data.</text>
</comment>
<dbReference type="InterPro" id="IPR036282">
    <property type="entry name" value="Glutathione-S-Trfase_C_sf"/>
</dbReference>
<dbReference type="SUPFAM" id="SSF52833">
    <property type="entry name" value="Thioredoxin-like"/>
    <property type="match status" value="1"/>
</dbReference>
<dbReference type="Pfam" id="PF13409">
    <property type="entry name" value="GST_N_2"/>
    <property type="match status" value="1"/>
</dbReference>
<name>A0A2M8W0P9_9RHOB</name>
<dbReference type="AlphaFoldDB" id="A0A2M8W0P9"/>
<dbReference type="CDD" id="cd03046">
    <property type="entry name" value="GST_N_GTT1_like"/>
    <property type="match status" value="1"/>
</dbReference>
<dbReference type="InterPro" id="IPR036249">
    <property type="entry name" value="Thioredoxin-like_sf"/>
</dbReference>
<dbReference type="OrthoDB" id="9810080at2"/>
<accession>A0A2M8W0P9</accession>
<dbReference type="PANTHER" id="PTHR44051">
    <property type="entry name" value="GLUTATHIONE S-TRANSFERASE-RELATED"/>
    <property type="match status" value="1"/>
</dbReference>
<reference evidence="2 3" key="1">
    <citation type="submission" date="2017-11" db="EMBL/GenBank/DDBJ databases">
        <title>Genomic Encyclopedia of Archaeal and Bacterial Type Strains, Phase II (KMG-II): From Individual Species to Whole Genera.</title>
        <authorList>
            <person name="Goeker M."/>
        </authorList>
    </citation>
    <scope>NUCLEOTIDE SEQUENCE [LARGE SCALE GENOMIC DNA]</scope>
    <source>
        <strain evidence="2 3">DSM 29128</strain>
    </source>
</reference>
<dbReference type="SFLD" id="SFLDS00019">
    <property type="entry name" value="Glutathione_Transferase_(cytos"/>
    <property type="match status" value="1"/>
</dbReference>
<organism evidence="2 3">
    <name type="scientific">Yoonia maricola</name>
    <dbReference type="NCBI Taxonomy" id="420999"/>
    <lineage>
        <taxon>Bacteria</taxon>
        <taxon>Pseudomonadati</taxon>
        <taxon>Pseudomonadota</taxon>
        <taxon>Alphaproteobacteria</taxon>
        <taxon>Rhodobacterales</taxon>
        <taxon>Paracoccaceae</taxon>
        <taxon>Yoonia</taxon>
    </lineage>
</organism>
<dbReference type="InterPro" id="IPR040079">
    <property type="entry name" value="Glutathione_S-Trfase"/>
</dbReference>
<dbReference type="PROSITE" id="PS50404">
    <property type="entry name" value="GST_NTER"/>
    <property type="match status" value="1"/>
</dbReference>
<proteinExistence type="predicted"/>
<sequence length="204" mass="22776">MIKVHCLAYSWAIRLVWLLEDLGQPDDLIPYDRTDQFRAPDALQDVHPLGKSPVIEDGDLKLAESATCLRYIIDKFGDKTHRPNPQTTDYIRHEELLDYVESTFAAACMNVLMPVVQGYDPSDGARQSLHMHLDYVASHLPDSGLLFGATARLADIQFSYLLANLDATGFLGDAPRIKTYWEDLQKQPGYLAATKAAGPMAPKQ</sequence>
<feature type="domain" description="GST N-terminal" evidence="1">
    <location>
        <begin position="1"/>
        <end position="80"/>
    </location>
</feature>